<feature type="domain" description="Rhodanese" evidence="1">
    <location>
        <begin position="173"/>
        <end position="232"/>
    </location>
</feature>
<name>A0ABV0VM24_9TELE</name>
<dbReference type="CDD" id="cd01446">
    <property type="entry name" value="DSP_MapKP"/>
    <property type="match status" value="1"/>
</dbReference>
<gene>
    <name evidence="2" type="ORF">ILYODFUR_035106</name>
</gene>
<evidence type="ECO:0000259" key="1">
    <source>
        <dbReference type="PROSITE" id="PS50206"/>
    </source>
</evidence>
<evidence type="ECO:0000313" key="3">
    <source>
        <dbReference type="Proteomes" id="UP001482620"/>
    </source>
</evidence>
<organism evidence="2 3">
    <name type="scientific">Ilyodon furcidens</name>
    <name type="common">goldbreast splitfin</name>
    <dbReference type="NCBI Taxonomy" id="33524"/>
    <lineage>
        <taxon>Eukaryota</taxon>
        <taxon>Metazoa</taxon>
        <taxon>Chordata</taxon>
        <taxon>Craniata</taxon>
        <taxon>Vertebrata</taxon>
        <taxon>Euteleostomi</taxon>
        <taxon>Actinopterygii</taxon>
        <taxon>Neopterygii</taxon>
        <taxon>Teleostei</taxon>
        <taxon>Neoteleostei</taxon>
        <taxon>Acanthomorphata</taxon>
        <taxon>Ovalentaria</taxon>
        <taxon>Atherinomorphae</taxon>
        <taxon>Cyprinodontiformes</taxon>
        <taxon>Goodeidae</taxon>
        <taxon>Ilyodon</taxon>
    </lineage>
</organism>
<dbReference type="Proteomes" id="UP001482620">
    <property type="component" value="Unassembled WGS sequence"/>
</dbReference>
<dbReference type="PROSITE" id="PS50206">
    <property type="entry name" value="RHODANESE_3"/>
    <property type="match status" value="1"/>
</dbReference>
<feature type="non-terminal residue" evidence="2">
    <location>
        <position position="236"/>
    </location>
</feature>
<accession>A0ABV0VM24</accession>
<dbReference type="InterPro" id="IPR036873">
    <property type="entry name" value="Rhodanese-like_dom_sf"/>
</dbReference>
<feature type="non-terminal residue" evidence="2">
    <location>
        <position position="1"/>
    </location>
</feature>
<dbReference type="SUPFAM" id="SSF52821">
    <property type="entry name" value="Rhodanese/Cell cycle control phosphatase"/>
    <property type="match status" value="1"/>
</dbReference>
<sequence>DCGSLRRFLFGFYRLFCPPSRPLISAKFLRTSPGTPGGTVKLLAGLRRRLFRRNLQRDDEECAPPPEHHLTSQTSSSLHAPLHLDIIPVQHHGCSLSFILILRLCSATLTRTPQRRKRKTEGPAAVRCGVGWGGVGGREGREGSRTRSGTRMARPSMVRAIGAEALVVLLEGGLDRVVLIDSRPFVDYNTSHILEAVNVNCSKLMKRRLQQDKVQIAELLQHSAKKKVRQDTGGVR</sequence>
<keyword evidence="3" id="KW-1185">Reference proteome</keyword>
<dbReference type="InterPro" id="IPR001763">
    <property type="entry name" value="Rhodanese-like_dom"/>
</dbReference>
<protein>
    <recommendedName>
        <fullName evidence="1">Rhodanese domain-containing protein</fullName>
    </recommendedName>
</protein>
<dbReference type="EMBL" id="JAHRIQ010110828">
    <property type="protein sequence ID" value="MEQ2257466.1"/>
    <property type="molecule type" value="Genomic_DNA"/>
</dbReference>
<proteinExistence type="predicted"/>
<reference evidence="2 3" key="1">
    <citation type="submission" date="2021-06" db="EMBL/GenBank/DDBJ databases">
        <authorList>
            <person name="Palmer J.M."/>
        </authorList>
    </citation>
    <scope>NUCLEOTIDE SEQUENCE [LARGE SCALE GENOMIC DNA]</scope>
    <source>
        <strain evidence="3">if_2019</strain>
        <tissue evidence="2">Muscle</tissue>
    </source>
</reference>
<dbReference type="Pfam" id="PF00581">
    <property type="entry name" value="Rhodanese"/>
    <property type="match status" value="1"/>
</dbReference>
<dbReference type="Gene3D" id="3.40.250.10">
    <property type="entry name" value="Rhodanese-like domain"/>
    <property type="match status" value="1"/>
</dbReference>
<evidence type="ECO:0000313" key="2">
    <source>
        <dbReference type="EMBL" id="MEQ2257466.1"/>
    </source>
</evidence>
<comment type="caution">
    <text evidence="2">The sequence shown here is derived from an EMBL/GenBank/DDBJ whole genome shotgun (WGS) entry which is preliminary data.</text>
</comment>